<dbReference type="AlphaFoldDB" id="A0A0P8W531"/>
<proteinExistence type="predicted"/>
<name>A0A0P8W531_9CLOT</name>
<organism evidence="1 2">
    <name type="scientific">Oxobacter pfennigii</name>
    <dbReference type="NCBI Taxonomy" id="36849"/>
    <lineage>
        <taxon>Bacteria</taxon>
        <taxon>Bacillati</taxon>
        <taxon>Bacillota</taxon>
        <taxon>Clostridia</taxon>
        <taxon>Eubacteriales</taxon>
        <taxon>Clostridiaceae</taxon>
        <taxon>Oxobacter</taxon>
    </lineage>
</organism>
<gene>
    <name evidence="1" type="ORF">OXPF_37410</name>
</gene>
<sequence>MESLEYLSYNEDYISQELAEEIDKLIKEILEEIQKKEYPL</sequence>
<evidence type="ECO:0000313" key="2">
    <source>
        <dbReference type="Proteomes" id="UP000050326"/>
    </source>
</evidence>
<dbReference type="EMBL" id="LKET01000056">
    <property type="protein sequence ID" value="KPU42687.1"/>
    <property type="molecule type" value="Genomic_DNA"/>
</dbReference>
<dbReference type="RefSeq" id="WP_278308411.1">
    <property type="nucleotide sequence ID" value="NZ_LKET01000056.1"/>
</dbReference>
<protein>
    <submittedName>
        <fullName evidence="1">Uncharacterized protein</fullName>
    </submittedName>
</protein>
<comment type="caution">
    <text evidence="1">The sequence shown here is derived from an EMBL/GenBank/DDBJ whole genome shotgun (WGS) entry which is preliminary data.</text>
</comment>
<keyword evidence="2" id="KW-1185">Reference proteome</keyword>
<evidence type="ECO:0000313" key="1">
    <source>
        <dbReference type="EMBL" id="KPU42687.1"/>
    </source>
</evidence>
<accession>A0A0P8W531</accession>
<dbReference type="Proteomes" id="UP000050326">
    <property type="component" value="Unassembled WGS sequence"/>
</dbReference>
<reference evidence="1 2" key="1">
    <citation type="submission" date="2015-09" db="EMBL/GenBank/DDBJ databases">
        <title>Genome sequence of Oxobacter pfennigii DSM 3222.</title>
        <authorList>
            <person name="Poehlein A."/>
            <person name="Bengelsdorf F.R."/>
            <person name="Schiel-Bengelsdorf B."/>
            <person name="Duerre P."/>
            <person name="Daniel R."/>
        </authorList>
    </citation>
    <scope>NUCLEOTIDE SEQUENCE [LARGE SCALE GENOMIC DNA]</scope>
    <source>
        <strain evidence="1 2">DSM 3222</strain>
    </source>
</reference>